<feature type="domain" description="COP9 signalosome complex subunit 4 helix turn helix" evidence="5">
    <location>
        <begin position="248"/>
        <end position="282"/>
    </location>
</feature>
<dbReference type="Pfam" id="PF18420">
    <property type="entry name" value="CSN4_RPN5_eIF3a"/>
    <property type="match status" value="1"/>
</dbReference>
<dbReference type="Gene3D" id="1.10.10.10">
    <property type="entry name" value="Winged helix-like DNA-binding domain superfamily/Winged helix DNA-binding domain"/>
    <property type="match status" value="1"/>
</dbReference>
<name>A0AAD5KJE6_9CRUS</name>
<keyword evidence="3" id="KW-0736">Signalosome</keyword>
<organism evidence="6 7">
    <name type="scientific">Daphnia sinensis</name>
    <dbReference type="NCBI Taxonomy" id="1820382"/>
    <lineage>
        <taxon>Eukaryota</taxon>
        <taxon>Metazoa</taxon>
        <taxon>Ecdysozoa</taxon>
        <taxon>Arthropoda</taxon>
        <taxon>Crustacea</taxon>
        <taxon>Branchiopoda</taxon>
        <taxon>Diplostraca</taxon>
        <taxon>Cladocera</taxon>
        <taxon>Anomopoda</taxon>
        <taxon>Daphniidae</taxon>
        <taxon>Daphnia</taxon>
        <taxon>Daphnia similis group</taxon>
    </lineage>
</organism>
<dbReference type="InterPro" id="IPR036388">
    <property type="entry name" value="WH-like_DNA-bd_sf"/>
</dbReference>
<dbReference type="SUPFAM" id="SSF46785">
    <property type="entry name" value="Winged helix' DNA-binding domain"/>
    <property type="match status" value="1"/>
</dbReference>
<dbReference type="GO" id="GO:0008180">
    <property type="term" value="C:COP9 signalosome"/>
    <property type="evidence" value="ECO:0007669"/>
    <property type="project" value="UniProtKB-KW"/>
</dbReference>
<evidence type="ECO:0000259" key="4">
    <source>
        <dbReference type="Pfam" id="PF01399"/>
    </source>
</evidence>
<dbReference type="EMBL" id="WJBH02000009">
    <property type="protein sequence ID" value="KAI9553716.1"/>
    <property type="molecule type" value="Genomic_DNA"/>
</dbReference>
<dbReference type="Proteomes" id="UP000820818">
    <property type="component" value="Linkage Group LG9"/>
</dbReference>
<sequence length="287" mass="32854">MKRMMATLLSTSGFHKDQAEKFRLILESLLKHPEGQVEGLKALIETIVHDNVSLVISYEMGKCVCSFALGKIQHGGISFEEQCWKQAANVLVGIPLKTDDDDPVQAELFINRASLLQVVYISNYRHKFIEAARRYNELPYRSIIQDDETMTALRNPFNVSRMLVSLFKDERCQQLRAYSVLEKMYLDRIIGRKEVVQFSNNITFMELGALLEEDAVKSEKIASQMVTEGRMNGSVDQIDSVVHFESREVLPAWDRQIQSLCYQVNNSIEKITNVAPEWMAKSIFSFS</sequence>
<dbReference type="InterPro" id="IPR040134">
    <property type="entry name" value="PSMD12/CSN4"/>
</dbReference>
<evidence type="ECO:0000256" key="1">
    <source>
        <dbReference type="ARBA" id="ARBA00010417"/>
    </source>
</evidence>
<protein>
    <recommendedName>
        <fullName evidence="2">COP9 signalosome complex subunit 4</fullName>
    </recommendedName>
</protein>
<comment type="similarity">
    <text evidence="1">Belongs to the CSN4 family.</text>
</comment>
<accession>A0AAD5KJE6</accession>
<dbReference type="Pfam" id="PF01399">
    <property type="entry name" value="PCI"/>
    <property type="match status" value="1"/>
</dbReference>
<dbReference type="InterPro" id="IPR000717">
    <property type="entry name" value="PCI_dom"/>
</dbReference>
<reference evidence="6 7" key="1">
    <citation type="submission" date="2022-05" db="EMBL/GenBank/DDBJ databases">
        <title>A multi-omics perspective on studying reproductive biology in Daphnia sinensis.</title>
        <authorList>
            <person name="Jia J."/>
        </authorList>
    </citation>
    <scope>NUCLEOTIDE SEQUENCE [LARGE SCALE GENOMIC DNA]</scope>
    <source>
        <strain evidence="6 7">WSL</strain>
    </source>
</reference>
<proteinExistence type="inferred from homology"/>
<dbReference type="PANTHER" id="PTHR10855:SF2">
    <property type="entry name" value="COP9 SIGNALOSOME COMPLEX SUBUNIT 4"/>
    <property type="match status" value="1"/>
</dbReference>
<evidence type="ECO:0000256" key="3">
    <source>
        <dbReference type="ARBA" id="ARBA00022790"/>
    </source>
</evidence>
<evidence type="ECO:0000256" key="2">
    <source>
        <dbReference type="ARBA" id="ARBA00014881"/>
    </source>
</evidence>
<dbReference type="InterPro" id="IPR036390">
    <property type="entry name" value="WH_DNA-bd_sf"/>
</dbReference>
<comment type="caution">
    <text evidence="6">The sequence shown here is derived from an EMBL/GenBank/DDBJ whole genome shotgun (WGS) entry which is preliminary data.</text>
</comment>
<dbReference type="InterPro" id="IPR041406">
    <property type="entry name" value="CSN4_HTH"/>
</dbReference>
<gene>
    <name evidence="6" type="ORF">GHT06_021647</name>
</gene>
<evidence type="ECO:0000259" key="5">
    <source>
        <dbReference type="Pfam" id="PF18420"/>
    </source>
</evidence>
<feature type="domain" description="PCI" evidence="4">
    <location>
        <begin position="194"/>
        <end position="245"/>
    </location>
</feature>
<keyword evidence="7" id="KW-1185">Reference proteome</keyword>
<dbReference type="AlphaFoldDB" id="A0AAD5KJE6"/>
<evidence type="ECO:0000313" key="7">
    <source>
        <dbReference type="Proteomes" id="UP000820818"/>
    </source>
</evidence>
<dbReference type="PANTHER" id="PTHR10855">
    <property type="entry name" value="26S PROTEASOME NON-ATPASE REGULATORY SUBUNIT 12/COP9 SIGNALOSOME COMPLEX SUBUNIT 4"/>
    <property type="match status" value="1"/>
</dbReference>
<dbReference type="GO" id="GO:0005829">
    <property type="term" value="C:cytosol"/>
    <property type="evidence" value="ECO:0007669"/>
    <property type="project" value="TreeGrafter"/>
</dbReference>
<evidence type="ECO:0000313" key="6">
    <source>
        <dbReference type="EMBL" id="KAI9553716.1"/>
    </source>
</evidence>